<dbReference type="Proteomes" id="UP001589774">
    <property type="component" value="Unassembled WGS sequence"/>
</dbReference>
<organism evidence="1 2">
    <name type="scientific">Olivibacter oleidegradans</name>
    <dbReference type="NCBI Taxonomy" id="760123"/>
    <lineage>
        <taxon>Bacteria</taxon>
        <taxon>Pseudomonadati</taxon>
        <taxon>Bacteroidota</taxon>
        <taxon>Sphingobacteriia</taxon>
        <taxon>Sphingobacteriales</taxon>
        <taxon>Sphingobacteriaceae</taxon>
        <taxon>Olivibacter</taxon>
    </lineage>
</organism>
<gene>
    <name evidence="1" type="ORF">ACFFI0_05385</name>
</gene>
<dbReference type="Gene3D" id="3.90.550.10">
    <property type="entry name" value="Spore Coat Polysaccharide Biosynthesis Protein SpsA, Chain A"/>
    <property type="match status" value="1"/>
</dbReference>
<evidence type="ECO:0000313" key="2">
    <source>
        <dbReference type="Proteomes" id="UP001589774"/>
    </source>
</evidence>
<dbReference type="RefSeq" id="WP_130854459.1">
    <property type="nucleotide sequence ID" value="NZ_JBHLWO010000001.1"/>
</dbReference>
<reference evidence="1 2" key="1">
    <citation type="submission" date="2024-09" db="EMBL/GenBank/DDBJ databases">
        <authorList>
            <person name="Sun Q."/>
            <person name="Mori K."/>
        </authorList>
    </citation>
    <scope>NUCLEOTIDE SEQUENCE [LARGE SCALE GENOMIC DNA]</scope>
    <source>
        <strain evidence="1 2">CCM 7765</strain>
    </source>
</reference>
<comment type="caution">
    <text evidence="1">The sequence shown here is derived from an EMBL/GenBank/DDBJ whole genome shotgun (WGS) entry which is preliminary data.</text>
</comment>
<accession>A0ABV6HIG8</accession>
<sequence length="309" mass="36272">MQNPAPIALFVYNRPEHTRRTLKYLQENLLAEDSRLFVFSDAAKHIEDEEKVNQVRALINQSSGFKSIKLIVRHQNMGLAKSIIAGVTQLVNEYGKVIVFEDDLLSSPHTLGYFNEALQRYEKEHRVMQIAAYMFPLRDKDALSETFFLRSINSWGWATWKRAWEQFEPDIDQLYSQFDLEKIYRFTVEGTMKNYWKQLLDFKKGKNDSWAIRWHASVFLKNGLVLYPAKSLIENIGHDGSGVHSIIEDTYQVHPSRKPVSSFPTMVQEDPTALAMVKHFYKNRKGSWIKRGRKFVTNQWFKLKNRFVK</sequence>
<name>A0ABV6HIG8_9SPHI</name>
<dbReference type="SUPFAM" id="SSF53448">
    <property type="entry name" value="Nucleotide-diphospho-sugar transferases"/>
    <property type="match status" value="1"/>
</dbReference>
<evidence type="ECO:0000313" key="1">
    <source>
        <dbReference type="EMBL" id="MFC0317728.1"/>
    </source>
</evidence>
<protein>
    <submittedName>
        <fullName evidence="1">Glycosyltransferase</fullName>
    </submittedName>
</protein>
<proteinExistence type="predicted"/>
<keyword evidence="2" id="KW-1185">Reference proteome</keyword>
<dbReference type="EMBL" id="JBHLWO010000001">
    <property type="protein sequence ID" value="MFC0317728.1"/>
    <property type="molecule type" value="Genomic_DNA"/>
</dbReference>
<dbReference type="InterPro" id="IPR029044">
    <property type="entry name" value="Nucleotide-diphossugar_trans"/>
</dbReference>